<name>A0AAJ3J3M9_PAEPO</name>
<evidence type="ECO:0000313" key="5">
    <source>
        <dbReference type="Proteomes" id="UP001229409"/>
    </source>
</evidence>
<keyword evidence="2" id="KW-0808">Transferase</keyword>
<reference evidence="3" key="2">
    <citation type="submission" date="2016-05" db="EMBL/GenBank/DDBJ databases">
        <authorList>
            <person name="Zheng J."/>
            <person name="Timme R."/>
            <person name="Allard M."/>
            <person name="Strain E."/>
            <person name="Luo Y."/>
            <person name="Brown E."/>
        </authorList>
    </citation>
    <scope>NUCLEOTIDE SEQUENCE</scope>
    <source>
        <strain evidence="3">CFSAN034343</strain>
    </source>
</reference>
<accession>A0AAJ3J3M9</accession>
<reference evidence="2" key="3">
    <citation type="submission" date="2023-04" db="EMBL/GenBank/DDBJ databases">
        <title>Uncovering the Secrets of Slow-Growing Bacteria in Tropical Savanna Soil through Cultivation and Genomic Analysis.</title>
        <authorList>
            <person name="Goncalves O.S."/>
            <person name="Santana M.F."/>
        </authorList>
    </citation>
    <scope>NUCLEOTIDE SEQUENCE</scope>
    <source>
        <strain evidence="2">ANTI</strain>
    </source>
</reference>
<evidence type="ECO:0000313" key="4">
    <source>
        <dbReference type="Proteomes" id="UP000094974"/>
    </source>
</evidence>
<dbReference type="EMBL" id="JARVWT010000015">
    <property type="protein sequence ID" value="MDH2334100.1"/>
    <property type="molecule type" value="Genomic_DNA"/>
</dbReference>
<dbReference type="Proteomes" id="UP000094974">
    <property type="component" value="Unassembled WGS sequence"/>
</dbReference>
<dbReference type="InterPro" id="IPR052922">
    <property type="entry name" value="Cytidylate_Kinase-2"/>
</dbReference>
<reference evidence="4" key="1">
    <citation type="submission" date="2016-05" db="EMBL/GenBank/DDBJ databases">
        <title>Whole genome shotgun sequencing of cultured foodborne pathogen.</title>
        <authorList>
            <person name="Zheng J."/>
            <person name="Timme R."/>
            <person name="Allard M."/>
            <person name="Strain E."/>
            <person name="Luo Y."/>
            <person name="Brown E."/>
        </authorList>
    </citation>
    <scope>NUCLEOTIDE SEQUENCE [LARGE SCALE GENOMIC DNA]</scope>
    <source>
        <strain evidence="4">CFSAN034343</strain>
    </source>
</reference>
<dbReference type="SUPFAM" id="SSF52540">
    <property type="entry name" value="P-loop containing nucleoside triphosphate hydrolases"/>
    <property type="match status" value="1"/>
</dbReference>
<dbReference type="Gene3D" id="3.40.50.300">
    <property type="entry name" value="P-loop containing nucleotide triphosphate hydrolases"/>
    <property type="match status" value="1"/>
</dbReference>
<dbReference type="RefSeq" id="WP_068938725.1">
    <property type="nucleotide sequence ID" value="NZ_JARVWT010000015.1"/>
</dbReference>
<sequence length="231" mass="27158">MDSVKYVIVFLPLCLLYLLLKGGSLVVGLLYRLIYSMRPLHAGQDNEFRAVQHAKRIIVIGSPGSGKTFLAKRLSMWTHLPYISLDDLYWGPEWKRSTDKQFLKQLGEVLQREEWIIEGNYHERYFTERLQRADTIIVMDVSTLEAITGVITRSLNRFLFSKELPKGVKEEAVRIWDISPRFVRFVLGFRRRIRPKIWPLIMQYGNQRNLIILKSKYRSCPWTAPDRRSSP</sequence>
<dbReference type="Proteomes" id="UP001229409">
    <property type="component" value="Unassembled WGS sequence"/>
</dbReference>
<feature type="transmembrane region" description="Helical" evidence="1">
    <location>
        <begin position="6"/>
        <end position="31"/>
    </location>
</feature>
<evidence type="ECO:0000313" key="2">
    <source>
        <dbReference type="EMBL" id="MDH2334100.1"/>
    </source>
</evidence>
<keyword evidence="1" id="KW-0812">Transmembrane</keyword>
<protein>
    <submittedName>
        <fullName evidence="2">Adenylate kinase</fullName>
    </submittedName>
</protein>
<comment type="caution">
    <text evidence="2">The sequence shown here is derived from an EMBL/GenBank/DDBJ whole genome shotgun (WGS) entry which is preliminary data.</text>
</comment>
<keyword evidence="2" id="KW-0418">Kinase</keyword>
<dbReference type="GO" id="GO:0016301">
    <property type="term" value="F:kinase activity"/>
    <property type="evidence" value="ECO:0007669"/>
    <property type="project" value="UniProtKB-KW"/>
</dbReference>
<evidence type="ECO:0000256" key="1">
    <source>
        <dbReference type="SAM" id="Phobius"/>
    </source>
</evidence>
<keyword evidence="1" id="KW-1133">Transmembrane helix</keyword>
<dbReference type="PANTHER" id="PTHR37816">
    <property type="entry name" value="YALI0E33011P"/>
    <property type="match status" value="1"/>
</dbReference>
<keyword evidence="4" id="KW-1185">Reference proteome</keyword>
<dbReference type="AlphaFoldDB" id="A0AAJ3J3M9"/>
<keyword evidence="1" id="KW-0472">Membrane</keyword>
<organism evidence="2 5">
    <name type="scientific">Paenibacillus polymyxa</name>
    <name type="common">Bacillus polymyxa</name>
    <dbReference type="NCBI Taxonomy" id="1406"/>
    <lineage>
        <taxon>Bacteria</taxon>
        <taxon>Bacillati</taxon>
        <taxon>Bacillota</taxon>
        <taxon>Bacilli</taxon>
        <taxon>Bacillales</taxon>
        <taxon>Paenibacillaceae</taxon>
        <taxon>Paenibacillus</taxon>
    </lineage>
</organism>
<gene>
    <name evidence="3" type="ORF">A7312_24610</name>
    <name evidence="2" type="ORF">QDS18_24830</name>
</gene>
<dbReference type="EMBL" id="LYND01000088">
    <property type="protein sequence ID" value="ODA10358.1"/>
    <property type="molecule type" value="Genomic_DNA"/>
</dbReference>
<proteinExistence type="predicted"/>
<dbReference type="PANTHER" id="PTHR37816:SF2">
    <property type="entry name" value="DNA TOPOLOGY MODULATION PROTEIN FLAR-RELATED PROTEIN"/>
    <property type="match status" value="1"/>
</dbReference>
<evidence type="ECO:0000313" key="3">
    <source>
        <dbReference type="EMBL" id="ODA10358.1"/>
    </source>
</evidence>
<dbReference type="InterPro" id="IPR027417">
    <property type="entry name" value="P-loop_NTPase"/>
</dbReference>